<evidence type="ECO:0000313" key="4">
    <source>
        <dbReference type="Proteomes" id="UP001558613"/>
    </source>
</evidence>
<dbReference type="InterPro" id="IPR050951">
    <property type="entry name" value="Retrovirus_Pol_polyprotein"/>
</dbReference>
<gene>
    <name evidence="3" type="ORF">QQF64_007888</name>
</gene>
<accession>A0ABR3M4K0</accession>
<proteinExistence type="predicted"/>
<dbReference type="PANTHER" id="PTHR37984:SF15">
    <property type="entry name" value="INTEGRASE CATALYTIC DOMAIN-CONTAINING PROTEIN"/>
    <property type="match status" value="1"/>
</dbReference>
<reference evidence="3 4" key="1">
    <citation type="submission" date="2023-09" db="EMBL/GenBank/DDBJ databases">
        <authorList>
            <person name="Wang M."/>
        </authorList>
    </citation>
    <scope>NUCLEOTIDE SEQUENCE [LARGE SCALE GENOMIC DNA]</scope>
    <source>
        <strain evidence="3">GT-2023</strain>
        <tissue evidence="3">Liver</tissue>
    </source>
</reference>
<dbReference type="Gene3D" id="3.30.420.10">
    <property type="entry name" value="Ribonuclease H-like superfamily/Ribonuclease H"/>
    <property type="match status" value="1"/>
</dbReference>
<dbReference type="Pfam" id="PF17921">
    <property type="entry name" value="Integrase_H2C2"/>
    <property type="match status" value="1"/>
</dbReference>
<dbReference type="PROSITE" id="PS50994">
    <property type="entry name" value="INTEGRASE"/>
    <property type="match status" value="1"/>
</dbReference>
<dbReference type="Gene3D" id="1.10.340.70">
    <property type="match status" value="1"/>
</dbReference>
<keyword evidence="4" id="KW-1185">Reference proteome</keyword>
<dbReference type="InterPro" id="IPR041588">
    <property type="entry name" value="Integrase_H2C2"/>
</dbReference>
<dbReference type="PANTHER" id="PTHR37984">
    <property type="entry name" value="PROTEIN CBG26694"/>
    <property type="match status" value="1"/>
</dbReference>
<name>A0ABR3M4K0_9TELE</name>
<comment type="caution">
    <text evidence="3">The sequence shown here is derived from an EMBL/GenBank/DDBJ whole genome shotgun (WGS) entry which is preliminary data.</text>
</comment>
<organism evidence="3 4">
    <name type="scientific">Cirrhinus molitorella</name>
    <name type="common">mud carp</name>
    <dbReference type="NCBI Taxonomy" id="172907"/>
    <lineage>
        <taxon>Eukaryota</taxon>
        <taxon>Metazoa</taxon>
        <taxon>Chordata</taxon>
        <taxon>Craniata</taxon>
        <taxon>Vertebrata</taxon>
        <taxon>Euteleostomi</taxon>
        <taxon>Actinopterygii</taxon>
        <taxon>Neopterygii</taxon>
        <taxon>Teleostei</taxon>
        <taxon>Ostariophysi</taxon>
        <taxon>Cypriniformes</taxon>
        <taxon>Cyprinidae</taxon>
        <taxon>Labeoninae</taxon>
        <taxon>Labeonini</taxon>
        <taxon>Cirrhinus</taxon>
    </lineage>
</organism>
<evidence type="ECO:0000313" key="3">
    <source>
        <dbReference type="EMBL" id="KAL1260061.1"/>
    </source>
</evidence>
<protein>
    <recommendedName>
        <fullName evidence="1">Gypsy retrotransposon integrase-like protein 1</fullName>
    </recommendedName>
</protein>
<sequence>MRRSYYWPTMSKDVQNWIQECKRCALAKDVFPKIRSPMTCTNVSAPLEVLAIDYTVLEESVGGYENVLVLTDMFTRFTVSVPTRNQTAHTTAKVLVQHWFAHYGCPARLHSDQGRCFEAHVIKELCKVYGIGKSCTTPYLPQGLRPRRIKLWFSGSRGQSLGDHRVQEHSLPIRTPFSALSVTQIWGGSPAVTTINCAIETSDKQQQQQQHR</sequence>
<dbReference type="InterPro" id="IPR012337">
    <property type="entry name" value="RNaseH-like_sf"/>
</dbReference>
<evidence type="ECO:0000259" key="2">
    <source>
        <dbReference type="PROSITE" id="PS50994"/>
    </source>
</evidence>
<dbReference type="InterPro" id="IPR036397">
    <property type="entry name" value="RNaseH_sf"/>
</dbReference>
<evidence type="ECO:0000256" key="1">
    <source>
        <dbReference type="ARBA" id="ARBA00039658"/>
    </source>
</evidence>
<dbReference type="Proteomes" id="UP001558613">
    <property type="component" value="Unassembled WGS sequence"/>
</dbReference>
<feature type="domain" description="Integrase catalytic" evidence="2">
    <location>
        <begin position="42"/>
        <end position="143"/>
    </location>
</feature>
<dbReference type="EMBL" id="JAYMGO010000015">
    <property type="protein sequence ID" value="KAL1260061.1"/>
    <property type="molecule type" value="Genomic_DNA"/>
</dbReference>
<dbReference type="InterPro" id="IPR001584">
    <property type="entry name" value="Integrase_cat-core"/>
</dbReference>
<dbReference type="SUPFAM" id="SSF53098">
    <property type="entry name" value="Ribonuclease H-like"/>
    <property type="match status" value="1"/>
</dbReference>
<dbReference type="Pfam" id="PF00665">
    <property type="entry name" value="rve"/>
    <property type="match status" value="1"/>
</dbReference>